<evidence type="ECO:0000259" key="11">
    <source>
        <dbReference type="Pfam" id="PF00593"/>
    </source>
</evidence>
<dbReference type="AlphaFoldDB" id="A0A7W7IS66"/>
<comment type="similarity">
    <text evidence="8 9">Belongs to the TonB-dependent receptor family.</text>
</comment>
<dbReference type="Gene3D" id="2.170.130.10">
    <property type="entry name" value="TonB-dependent receptor, plug domain"/>
    <property type="match status" value="1"/>
</dbReference>
<evidence type="ECO:0000313" key="13">
    <source>
        <dbReference type="EMBL" id="MBB4799242.1"/>
    </source>
</evidence>
<dbReference type="InterPro" id="IPR012910">
    <property type="entry name" value="Plug_dom"/>
</dbReference>
<comment type="caution">
    <text evidence="13">The sequence shown here is derived from an EMBL/GenBank/DDBJ whole genome shotgun (WGS) entry which is preliminary data.</text>
</comment>
<comment type="subcellular location">
    <subcellularLocation>
        <location evidence="1 8">Cell outer membrane</location>
        <topology evidence="1 8">Multi-pass membrane protein</topology>
    </subcellularLocation>
</comment>
<evidence type="ECO:0000256" key="8">
    <source>
        <dbReference type="PROSITE-ProRule" id="PRU01360"/>
    </source>
</evidence>
<reference evidence="13 14" key="1">
    <citation type="submission" date="2020-08" db="EMBL/GenBank/DDBJ databases">
        <title>Functional genomics of gut bacteria from endangered species of beetles.</title>
        <authorList>
            <person name="Carlos-Shanley C."/>
        </authorList>
    </citation>
    <scope>NUCLEOTIDE SEQUENCE [LARGE SCALE GENOMIC DNA]</scope>
    <source>
        <strain evidence="13 14">S00123</strain>
    </source>
</reference>
<dbReference type="Pfam" id="PF00593">
    <property type="entry name" value="TonB_dep_Rec_b-barrel"/>
    <property type="match status" value="1"/>
</dbReference>
<keyword evidence="10" id="KW-0732">Signal</keyword>
<evidence type="ECO:0000256" key="4">
    <source>
        <dbReference type="ARBA" id="ARBA00022692"/>
    </source>
</evidence>
<feature type="chain" id="PRO_5030590582" evidence="10">
    <location>
        <begin position="31"/>
        <end position="904"/>
    </location>
</feature>
<evidence type="ECO:0000256" key="6">
    <source>
        <dbReference type="ARBA" id="ARBA00023136"/>
    </source>
</evidence>
<gene>
    <name evidence="13" type="ORF">HNP32_002998</name>
</gene>
<dbReference type="InterPro" id="IPR010104">
    <property type="entry name" value="TonB_rcpt_bac"/>
</dbReference>
<organism evidence="13 14">
    <name type="scientific">Brevundimonas bullata</name>
    <dbReference type="NCBI Taxonomy" id="13160"/>
    <lineage>
        <taxon>Bacteria</taxon>
        <taxon>Pseudomonadati</taxon>
        <taxon>Pseudomonadota</taxon>
        <taxon>Alphaproteobacteria</taxon>
        <taxon>Caulobacterales</taxon>
        <taxon>Caulobacteraceae</taxon>
        <taxon>Brevundimonas</taxon>
    </lineage>
</organism>
<dbReference type="Pfam" id="PF07715">
    <property type="entry name" value="Plug"/>
    <property type="match status" value="1"/>
</dbReference>
<dbReference type="CDD" id="cd01347">
    <property type="entry name" value="ligand_gated_channel"/>
    <property type="match status" value="1"/>
</dbReference>
<keyword evidence="6 8" id="KW-0472">Membrane</keyword>
<evidence type="ECO:0000256" key="10">
    <source>
        <dbReference type="SAM" id="SignalP"/>
    </source>
</evidence>
<dbReference type="InterPro" id="IPR000531">
    <property type="entry name" value="Beta-barrel_TonB"/>
</dbReference>
<dbReference type="PANTHER" id="PTHR40980">
    <property type="entry name" value="PLUG DOMAIN-CONTAINING PROTEIN"/>
    <property type="match status" value="1"/>
</dbReference>
<evidence type="ECO:0000256" key="3">
    <source>
        <dbReference type="ARBA" id="ARBA00022452"/>
    </source>
</evidence>
<feature type="domain" description="TonB-dependent receptor-like beta-barrel" evidence="11">
    <location>
        <begin position="422"/>
        <end position="871"/>
    </location>
</feature>
<dbReference type="Gene3D" id="2.40.170.20">
    <property type="entry name" value="TonB-dependent receptor, beta-barrel domain"/>
    <property type="match status" value="1"/>
</dbReference>
<evidence type="ECO:0000259" key="12">
    <source>
        <dbReference type="Pfam" id="PF07715"/>
    </source>
</evidence>
<dbReference type="InterPro" id="IPR039426">
    <property type="entry name" value="TonB-dep_rcpt-like"/>
</dbReference>
<dbReference type="InterPro" id="IPR037066">
    <property type="entry name" value="Plug_dom_sf"/>
</dbReference>
<keyword evidence="14" id="KW-1185">Reference proteome</keyword>
<accession>A0A7W7IS66</accession>
<evidence type="ECO:0000256" key="1">
    <source>
        <dbReference type="ARBA" id="ARBA00004571"/>
    </source>
</evidence>
<evidence type="ECO:0000313" key="14">
    <source>
        <dbReference type="Proteomes" id="UP000539957"/>
    </source>
</evidence>
<name>A0A7W7IS66_9CAUL</name>
<protein>
    <submittedName>
        <fullName evidence="13">TonB-dependent receptor</fullName>
    </submittedName>
</protein>
<keyword evidence="5 9" id="KW-0798">TonB box</keyword>
<dbReference type="Proteomes" id="UP000539957">
    <property type="component" value="Unassembled WGS sequence"/>
</dbReference>
<evidence type="ECO:0000256" key="9">
    <source>
        <dbReference type="RuleBase" id="RU003357"/>
    </source>
</evidence>
<dbReference type="GO" id="GO:0009279">
    <property type="term" value="C:cell outer membrane"/>
    <property type="evidence" value="ECO:0007669"/>
    <property type="project" value="UniProtKB-SubCell"/>
</dbReference>
<feature type="signal peptide" evidence="10">
    <location>
        <begin position="1"/>
        <end position="30"/>
    </location>
</feature>
<feature type="domain" description="TonB-dependent receptor plug" evidence="12">
    <location>
        <begin position="65"/>
        <end position="170"/>
    </location>
</feature>
<dbReference type="SUPFAM" id="SSF56935">
    <property type="entry name" value="Porins"/>
    <property type="match status" value="1"/>
</dbReference>
<sequence length="904" mass="99429">MERPFNHARTLCIAGVSATALLWGAAPAFAQEAAPAPEQEEATTVDEIVVTGFRSSLQQALNIKRREAGAVDAIFAEDIADFPDQNLAEAIQRLPGVTIDRENGQGRTISVRGLGADFTRVRINGLEAQAAYGGNRSRGFDFSMFASELFNSIKVRKTQSAEIEEGSLGATVDLQTGRPLDFKGSGFNSALSVQGSYNDLSEKTVPRVAGLLSWSNDSGTFGVLTSVAYSERAPISESFNTTRWQAGDANAAYGAGNNFAGCIPCTTSGQRTELLNAFYPRIPRYTFGSFNEDRLGLTTSLQWRPSDRTEVVLDLMWSRFNVEAESPNIEAISFSRAAGGVRDTIVRDYAIDKDKNVISYGVFDNVDIRSENGFTRDESNFYQASLNLRHEFTDRLRGTAKIGANKSEARTPQSFSYMFDANNQNGFTYDFRGNDRLPMINYGFDVTSGSRFTLTERRKSSGGANFENSVFAGALEYDYTPEFTIKAGGEYRTYGFDTFGYQQAASVLTGADRVVGVDALGKIVSIDGKLDIPTGSDLSYIVPDIWKINEFLSVFDDELVPTYNGIREVEETDKGIFVQADFNTELLGMTVRGNAGIRRAITETTSKGFLNTDYVTVNNEYADTLPSFNLAIEPRDDLVIRFGAAKVMSRPALGDLTPGGSLSTPTRRVSYGNPLLKPFRATNFDVAAEWYFQNEGLLAAAVFYKEIDSFITTVTETVPWASLGLDDSLLAGTPASPDENFDVTRKVNGAGGSLHGLEIQYQQPFSFLPGFWSNFGFIGNYTYVKSEVEYGDGRKGPLTNQSKNAFNTTLYYEVDRFQARVSAAYRSGYLLAFPGGNGNSEEGVNDTVNFDASMSYNISDNLTFSLEALNLSDEFNDRYVDATDRVSNYRHTGREVAIGLRWKY</sequence>
<keyword evidence="2 8" id="KW-0813">Transport</keyword>
<dbReference type="NCBIfam" id="TIGR01782">
    <property type="entry name" value="TonB-Xanth-Caul"/>
    <property type="match status" value="1"/>
</dbReference>
<keyword evidence="7 8" id="KW-0998">Cell outer membrane</keyword>
<dbReference type="InterPro" id="IPR036942">
    <property type="entry name" value="Beta-barrel_TonB_sf"/>
</dbReference>
<keyword evidence="3 8" id="KW-1134">Transmembrane beta strand</keyword>
<dbReference type="RefSeq" id="WP_184272128.1">
    <property type="nucleotide sequence ID" value="NZ_JACHKY010000005.1"/>
</dbReference>
<evidence type="ECO:0000256" key="2">
    <source>
        <dbReference type="ARBA" id="ARBA00022448"/>
    </source>
</evidence>
<dbReference type="EMBL" id="JACHKY010000005">
    <property type="protein sequence ID" value="MBB4799242.1"/>
    <property type="molecule type" value="Genomic_DNA"/>
</dbReference>
<evidence type="ECO:0000256" key="7">
    <source>
        <dbReference type="ARBA" id="ARBA00023237"/>
    </source>
</evidence>
<dbReference type="PANTHER" id="PTHR40980:SF3">
    <property type="entry name" value="TONB-DEPENDENT RECEPTOR-LIKE BETA-BARREL DOMAIN-CONTAINING PROTEIN"/>
    <property type="match status" value="1"/>
</dbReference>
<evidence type="ECO:0000256" key="5">
    <source>
        <dbReference type="ARBA" id="ARBA00023077"/>
    </source>
</evidence>
<keyword evidence="4 8" id="KW-0812">Transmembrane</keyword>
<proteinExistence type="inferred from homology"/>
<dbReference type="PROSITE" id="PS52016">
    <property type="entry name" value="TONB_DEPENDENT_REC_3"/>
    <property type="match status" value="1"/>
</dbReference>
<keyword evidence="13" id="KW-0675">Receptor</keyword>